<evidence type="ECO:0000313" key="2">
    <source>
        <dbReference type="EMBL" id="AKB41586.1"/>
    </source>
</evidence>
<dbReference type="PATRIC" id="fig|1434117.4.peg.3302"/>
<feature type="transmembrane region" description="Helical" evidence="1">
    <location>
        <begin position="108"/>
        <end position="128"/>
    </location>
</feature>
<dbReference type="RefSeq" id="WP_048036700.1">
    <property type="nucleotide sequence ID" value="NZ_CP009509.1"/>
</dbReference>
<sequence length="198" mass="22815">MEFRFKEVPWEASLFFIGWIWLGLSMFGMTLVNMFVPKLNLYHFVVGMIYLFPMIVIGFKTVKNRNITGLPLFICSGIVGVWAILLHMKMNLGHDYEFFPGQIQETVMLILLLVAVPLSYYVFARSVGCKDTRNMKVLKIFPVVAFFIIVITKILGISYYGMANYVLLFSFLLLIGPLLGGLYIWEIMSNVQFKNYTT</sequence>
<evidence type="ECO:0000256" key="1">
    <source>
        <dbReference type="SAM" id="Phobius"/>
    </source>
</evidence>
<protein>
    <recommendedName>
        <fullName evidence="4">Transmembrane protein</fullName>
    </recommendedName>
</protein>
<feature type="transmembrane region" description="Helical" evidence="1">
    <location>
        <begin position="12"/>
        <end position="35"/>
    </location>
</feature>
<feature type="transmembrane region" description="Helical" evidence="1">
    <location>
        <begin position="41"/>
        <end position="62"/>
    </location>
</feature>
<reference evidence="2 3" key="1">
    <citation type="submission" date="2014-07" db="EMBL/GenBank/DDBJ databases">
        <title>Methanogenic archaea and the global carbon cycle.</title>
        <authorList>
            <person name="Henriksen J.R."/>
            <person name="Luke J."/>
            <person name="Reinhart S."/>
            <person name="Benedict M.N."/>
            <person name="Youngblut N.D."/>
            <person name="Metcalf M.E."/>
            <person name="Whitaker R.J."/>
            <person name="Metcalf W.W."/>
        </authorList>
    </citation>
    <scope>NUCLEOTIDE SEQUENCE [LARGE SCALE GENOMIC DNA]</scope>
    <source>
        <strain evidence="2 3">WWM610</strain>
    </source>
</reference>
<accession>A0A0E3LFY6</accession>
<dbReference type="EMBL" id="CP009509">
    <property type="protein sequence ID" value="AKB41586.1"/>
    <property type="molecule type" value="Genomic_DNA"/>
</dbReference>
<dbReference type="HOGENOM" id="CLU_1375529_0_0_2"/>
<keyword evidence="1" id="KW-0812">Transmembrane</keyword>
<gene>
    <name evidence="2" type="ORF">MSMAW_2595</name>
</gene>
<keyword evidence="1" id="KW-0472">Membrane</keyword>
<dbReference type="GeneID" id="24852359"/>
<evidence type="ECO:0008006" key="4">
    <source>
        <dbReference type="Google" id="ProtNLM"/>
    </source>
</evidence>
<dbReference type="Proteomes" id="UP000033058">
    <property type="component" value="Chromosome"/>
</dbReference>
<dbReference type="AlphaFoldDB" id="A0A0E3LFY6"/>
<organism evidence="2 3">
    <name type="scientific">Methanosarcina mazei WWM610</name>
    <dbReference type="NCBI Taxonomy" id="1434117"/>
    <lineage>
        <taxon>Archaea</taxon>
        <taxon>Methanobacteriati</taxon>
        <taxon>Methanobacteriota</taxon>
        <taxon>Stenosarchaea group</taxon>
        <taxon>Methanomicrobia</taxon>
        <taxon>Methanosarcinales</taxon>
        <taxon>Methanosarcinaceae</taxon>
        <taxon>Methanosarcina</taxon>
    </lineage>
</organism>
<feature type="transmembrane region" description="Helical" evidence="1">
    <location>
        <begin position="69"/>
        <end position="88"/>
    </location>
</feature>
<name>A0A0E3LFY6_METMZ</name>
<proteinExistence type="predicted"/>
<feature type="transmembrane region" description="Helical" evidence="1">
    <location>
        <begin position="166"/>
        <end position="185"/>
    </location>
</feature>
<evidence type="ECO:0000313" key="3">
    <source>
        <dbReference type="Proteomes" id="UP000033058"/>
    </source>
</evidence>
<keyword evidence="1" id="KW-1133">Transmembrane helix</keyword>
<feature type="transmembrane region" description="Helical" evidence="1">
    <location>
        <begin position="140"/>
        <end position="160"/>
    </location>
</feature>